<evidence type="ECO:0000313" key="1">
    <source>
        <dbReference type="EMBL" id="TDH72708.1"/>
    </source>
</evidence>
<name>A0A976IJ28_BRELC</name>
<dbReference type="RefSeq" id="XP_067822207.1">
    <property type="nucleotide sequence ID" value="XM_067965991.1"/>
</dbReference>
<organism evidence="1 2">
    <name type="scientific">Bremia lactucae</name>
    <name type="common">Lettuce downy mildew</name>
    <dbReference type="NCBI Taxonomy" id="4779"/>
    <lineage>
        <taxon>Eukaryota</taxon>
        <taxon>Sar</taxon>
        <taxon>Stramenopiles</taxon>
        <taxon>Oomycota</taxon>
        <taxon>Peronosporomycetes</taxon>
        <taxon>Peronosporales</taxon>
        <taxon>Peronosporaceae</taxon>
        <taxon>Bremia</taxon>
    </lineage>
</organism>
<dbReference type="EMBL" id="SHOA02000038">
    <property type="protein sequence ID" value="TDH72708.1"/>
    <property type="molecule type" value="Genomic_DNA"/>
</dbReference>
<evidence type="ECO:0000313" key="2">
    <source>
        <dbReference type="Proteomes" id="UP000294530"/>
    </source>
</evidence>
<dbReference type="AlphaFoldDB" id="A0A976IJ28"/>
<dbReference type="GeneID" id="94351662"/>
<comment type="caution">
    <text evidence="1">The sequence shown here is derived from an EMBL/GenBank/DDBJ whole genome shotgun (WGS) entry which is preliminary data.</text>
</comment>
<dbReference type="Proteomes" id="UP000294530">
    <property type="component" value="Unassembled WGS sequence"/>
</dbReference>
<gene>
    <name evidence="1" type="ORF">CCR75_007935</name>
</gene>
<proteinExistence type="predicted"/>
<protein>
    <submittedName>
        <fullName evidence="1">Uncharacterized protein</fullName>
    </submittedName>
</protein>
<accession>A0A976IJ28</accession>
<dbReference type="KEGG" id="blac:94351662"/>
<sequence length="95" mass="10341">MQRIADEFRAASEHCQIVLLDHFTAVPDADSIILSECKAVGGLVARRQLAVSFLNLNIPKTPCFHVEDAGIAAKWATIPGPVHKEGLHPQCNHCT</sequence>
<keyword evidence="2" id="KW-1185">Reference proteome</keyword>
<reference evidence="1 2" key="1">
    <citation type="journal article" date="2021" name="Genome Biol.">
        <title>AFLAP: assembly-free linkage analysis pipeline using k-mers from genome sequencing data.</title>
        <authorList>
            <person name="Fletcher K."/>
            <person name="Zhang L."/>
            <person name="Gil J."/>
            <person name="Han R."/>
            <person name="Cavanaugh K."/>
            <person name="Michelmore R."/>
        </authorList>
    </citation>
    <scope>NUCLEOTIDE SEQUENCE [LARGE SCALE GENOMIC DNA]</scope>
    <source>
        <strain evidence="1 2">SF5</strain>
    </source>
</reference>